<protein>
    <submittedName>
        <fullName evidence="1">Uncharacterized protein</fullName>
    </submittedName>
</protein>
<organism evidence="1 2">
    <name type="scientific">Oceanobacillus polygoni</name>
    <dbReference type="NCBI Taxonomy" id="1235259"/>
    <lineage>
        <taxon>Bacteria</taxon>
        <taxon>Bacillati</taxon>
        <taxon>Bacillota</taxon>
        <taxon>Bacilli</taxon>
        <taxon>Bacillales</taxon>
        <taxon>Bacillaceae</taxon>
        <taxon>Oceanobacillus</taxon>
    </lineage>
</organism>
<name>A0A9X0Z0B6_9BACI</name>
<evidence type="ECO:0000313" key="1">
    <source>
        <dbReference type="EMBL" id="MBP2079700.1"/>
    </source>
</evidence>
<proteinExistence type="predicted"/>
<sequence>MIFPIDNAMMTENTETNIDFPYNNLPNNIMEIVIV</sequence>
<dbReference type="EMBL" id="JAGGMB010000019">
    <property type="protein sequence ID" value="MBP2079700.1"/>
    <property type="molecule type" value="Genomic_DNA"/>
</dbReference>
<dbReference type="AlphaFoldDB" id="A0A9X0Z0B6"/>
<dbReference type="Proteomes" id="UP001138793">
    <property type="component" value="Unassembled WGS sequence"/>
</dbReference>
<comment type="caution">
    <text evidence="1">The sequence shown here is derived from an EMBL/GenBank/DDBJ whole genome shotgun (WGS) entry which is preliminary data.</text>
</comment>
<accession>A0A9X0Z0B6</accession>
<keyword evidence="2" id="KW-1185">Reference proteome</keyword>
<evidence type="ECO:0000313" key="2">
    <source>
        <dbReference type="Proteomes" id="UP001138793"/>
    </source>
</evidence>
<reference evidence="1" key="1">
    <citation type="submission" date="2021-03" db="EMBL/GenBank/DDBJ databases">
        <title>Genomic Encyclopedia of Type Strains, Phase IV (KMG-IV): sequencing the most valuable type-strain genomes for metagenomic binning, comparative biology and taxonomic classification.</title>
        <authorList>
            <person name="Goeker M."/>
        </authorList>
    </citation>
    <scope>NUCLEOTIDE SEQUENCE</scope>
    <source>
        <strain evidence="1">DSM 107338</strain>
    </source>
</reference>
<gene>
    <name evidence="1" type="ORF">J2Z64_003999</name>
</gene>